<evidence type="ECO:0000313" key="2">
    <source>
        <dbReference type="EMBL" id="KAF2726601.1"/>
    </source>
</evidence>
<dbReference type="Pfam" id="PF12013">
    <property type="entry name" value="OrsD"/>
    <property type="match status" value="1"/>
</dbReference>
<dbReference type="OrthoDB" id="5088879at2759"/>
<name>A0A9P4UV87_9PLEO</name>
<comment type="caution">
    <text evidence="2">The sequence shown here is derived from an EMBL/GenBank/DDBJ whole genome shotgun (WGS) entry which is preliminary data.</text>
</comment>
<dbReference type="EMBL" id="ML996427">
    <property type="protein sequence ID" value="KAF2726601.1"/>
    <property type="molecule type" value="Genomic_DNA"/>
</dbReference>
<protein>
    <submittedName>
        <fullName evidence="2">Uncharacterized protein</fullName>
    </submittedName>
</protein>
<accession>A0A9P4UV87</accession>
<sequence>MNPPTPSSTVAFSSSLCPPSSPLQPRPIHQHKPEPQLQRQLQPENWTRLQQEDADMLARFTTYTAAPHFLLTCNSCHVVLPLNRVENHFSNKIHNYSKPDCRRLLAAYTAVYLPTRPLLVRNEQELQNWTPTAQESLLVPTLPIYYAVHCTYNLPDGSRCPKIIMDDGKRQRNMRDHCRKVHHWQCTTKRGGQSQLDRMRRKQGREGEEMPWERGVPCQRLTDTGVGKAPQPALAKEAPQPASATEPP</sequence>
<dbReference type="InterPro" id="IPR022698">
    <property type="entry name" value="OrsD"/>
</dbReference>
<feature type="region of interest" description="Disordered" evidence="1">
    <location>
        <begin position="1"/>
        <end position="38"/>
    </location>
</feature>
<reference evidence="2" key="1">
    <citation type="journal article" date="2020" name="Stud. Mycol.">
        <title>101 Dothideomycetes genomes: a test case for predicting lifestyles and emergence of pathogens.</title>
        <authorList>
            <person name="Haridas S."/>
            <person name="Albert R."/>
            <person name="Binder M."/>
            <person name="Bloem J."/>
            <person name="Labutti K."/>
            <person name="Salamov A."/>
            <person name="Andreopoulos B."/>
            <person name="Baker S."/>
            <person name="Barry K."/>
            <person name="Bills G."/>
            <person name="Bluhm B."/>
            <person name="Cannon C."/>
            <person name="Castanera R."/>
            <person name="Culley D."/>
            <person name="Daum C."/>
            <person name="Ezra D."/>
            <person name="Gonzalez J."/>
            <person name="Henrissat B."/>
            <person name="Kuo A."/>
            <person name="Liang C."/>
            <person name="Lipzen A."/>
            <person name="Lutzoni F."/>
            <person name="Magnuson J."/>
            <person name="Mondo S."/>
            <person name="Nolan M."/>
            <person name="Ohm R."/>
            <person name="Pangilinan J."/>
            <person name="Park H.-J."/>
            <person name="Ramirez L."/>
            <person name="Alfaro M."/>
            <person name="Sun H."/>
            <person name="Tritt A."/>
            <person name="Yoshinaga Y."/>
            <person name="Zwiers L.-H."/>
            <person name="Turgeon B."/>
            <person name="Goodwin S."/>
            <person name="Spatafora J."/>
            <person name="Crous P."/>
            <person name="Grigoriev I."/>
        </authorList>
    </citation>
    <scope>NUCLEOTIDE SEQUENCE</scope>
    <source>
        <strain evidence="2">CBS 125425</strain>
    </source>
</reference>
<evidence type="ECO:0000256" key="1">
    <source>
        <dbReference type="SAM" id="MobiDB-lite"/>
    </source>
</evidence>
<gene>
    <name evidence="2" type="ORF">EJ04DRAFT_530134</name>
</gene>
<dbReference type="Proteomes" id="UP000799444">
    <property type="component" value="Unassembled WGS sequence"/>
</dbReference>
<proteinExistence type="predicted"/>
<feature type="region of interest" description="Disordered" evidence="1">
    <location>
        <begin position="189"/>
        <end position="248"/>
    </location>
</feature>
<keyword evidence="3" id="KW-1185">Reference proteome</keyword>
<organism evidence="2 3">
    <name type="scientific">Polyplosphaeria fusca</name>
    <dbReference type="NCBI Taxonomy" id="682080"/>
    <lineage>
        <taxon>Eukaryota</taxon>
        <taxon>Fungi</taxon>
        <taxon>Dikarya</taxon>
        <taxon>Ascomycota</taxon>
        <taxon>Pezizomycotina</taxon>
        <taxon>Dothideomycetes</taxon>
        <taxon>Pleosporomycetidae</taxon>
        <taxon>Pleosporales</taxon>
        <taxon>Tetraplosphaeriaceae</taxon>
        <taxon>Polyplosphaeria</taxon>
    </lineage>
</organism>
<evidence type="ECO:0000313" key="3">
    <source>
        <dbReference type="Proteomes" id="UP000799444"/>
    </source>
</evidence>
<dbReference type="AlphaFoldDB" id="A0A9P4UV87"/>